<accession>A0A062VDC4</accession>
<keyword evidence="1" id="KW-0472">Membrane</keyword>
<proteinExistence type="predicted"/>
<reference evidence="2 3" key="1">
    <citation type="journal article" date="2013" name="Nature">
        <title>Anaerobic oxidation of methane coupled to nitrate reduction in a novel archaeal lineage.</title>
        <authorList>
            <person name="Haroon M.F."/>
            <person name="Hu S."/>
            <person name="Shi Y."/>
            <person name="Imelfort M."/>
            <person name="Keller J."/>
            <person name="Hugenholtz P."/>
            <person name="Yuan Z."/>
            <person name="Tyson G.W."/>
        </authorList>
    </citation>
    <scope>NUCLEOTIDE SEQUENCE [LARGE SCALE GENOMIC DNA]</scope>
    <source>
        <strain evidence="2 3">ANME-2d</strain>
    </source>
</reference>
<gene>
    <name evidence="2" type="ORF">ANME2D_00736</name>
</gene>
<keyword evidence="1" id="KW-0812">Transmembrane</keyword>
<feature type="transmembrane region" description="Helical" evidence="1">
    <location>
        <begin position="12"/>
        <end position="36"/>
    </location>
</feature>
<dbReference type="EMBL" id="JMIY01000001">
    <property type="protein sequence ID" value="KCZ73664.1"/>
    <property type="molecule type" value="Genomic_DNA"/>
</dbReference>
<protein>
    <submittedName>
        <fullName evidence="2">Uncharacterized protein</fullName>
    </submittedName>
</protein>
<keyword evidence="3" id="KW-1185">Reference proteome</keyword>
<evidence type="ECO:0000313" key="3">
    <source>
        <dbReference type="Proteomes" id="UP000027153"/>
    </source>
</evidence>
<keyword evidence="1" id="KW-1133">Transmembrane helix</keyword>
<dbReference type="AlphaFoldDB" id="A0A062VDC4"/>
<sequence>MARWIKPLMVVFKMIVYLILWWITGGIIILIGIGMARREPDIVTILIGIIVMAIGCIIIIHGSFKTFVNFFVELAAEEG</sequence>
<evidence type="ECO:0000256" key="1">
    <source>
        <dbReference type="SAM" id="Phobius"/>
    </source>
</evidence>
<organism evidence="2 3">
    <name type="scientific">Candidatus Methanoperedens nitratireducens</name>
    <dbReference type="NCBI Taxonomy" id="1392998"/>
    <lineage>
        <taxon>Archaea</taxon>
        <taxon>Methanobacteriati</taxon>
        <taxon>Methanobacteriota</taxon>
        <taxon>Stenosarchaea group</taxon>
        <taxon>Methanomicrobia</taxon>
        <taxon>Methanosarcinales</taxon>
        <taxon>ANME-2 cluster</taxon>
        <taxon>Candidatus Methanoperedentaceae</taxon>
        <taxon>Candidatus Methanoperedens</taxon>
    </lineage>
</organism>
<evidence type="ECO:0000313" key="2">
    <source>
        <dbReference type="EMBL" id="KCZ73664.1"/>
    </source>
</evidence>
<comment type="caution">
    <text evidence="2">The sequence shown here is derived from an EMBL/GenBank/DDBJ whole genome shotgun (WGS) entry which is preliminary data.</text>
</comment>
<name>A0A062VDC4_9EURY</name>
<dbReference type="Proteomes" id="UP000027153">
    <property type="component" value="Unassembled WGS sequence"/>
</dbReference>
<feature type="transmembrane region" description="Helical" evidence="1">
    <location>
        <begin position="42"/>
        <end position="60"/>
    </location>
</feature>